<gene>
    <name evidence="1" type="ORF">C2E21_5785</name>
</gene>
<dbReference type="AlphaFoldDB" id="A0A2P6TMI8"/>
<protein>
    <submittedName>
        <fullName evidence="1">Uncharacterized protein</fullName>
    </submittedName>
</protein>
<reference evidence="1 2" key="1">
    <citation type="journal article" date="2018" name="Plant J.">
        <title>Genome sequences of Chlorella sorokiniana UTEX 1602 and Micractinium conductrix SAG 241.80: implications to maltose excretion by a green alga.</title>
        <authorList>
            <person name="Arriola M.B."/>
            <person name="Velmurugan N."/>
            <person name="Zhang Y."/>
            <person name="Plunkett M.H."/>
            <person name="Hondzo H."/>
            <person name="Barney B.M."/>
        </authorList>
    </citation>
    <scope>NUCLEOTIDE SEQUENCE [LARGE SCALE GENOMIC DNA]</scope>
    <source>
        <strain evidence="2">UTEX 1602</strain>
    </source>
</reference>
<evidence type="ECO:0000313" key="1">
    <source>
        <dbReference type="EMBL" id="PRW45543.1"/>
    </source>
</evidence>
<evidence type="ECO:0000313" key="2">
    <source>
        <dbReference type="Proteomes" id="UP000239899"/>
    </source>
</evidence>
<sequence>MCMCSAAAGAPPGAAAQSQRRRPVQHHSARTVRKAQLMARCTAAATAAPPPPAPSAAAPSLAPHPLLLERGCATSSLSRDKLSQQEQEMLIGMGAAIRALQQDLPAILERQPELDHFAESVIFEDRLSPRLGLPAASCAGKEAYSRLCWSVRFHRTLFFSKAKVELQRMWERERGVICVRWSARAAPRLLDGLAARSDATHMTLDGVSEFHFNERGQISKHAVDCVQYSGMQLQLPLLARMGAQQRAMVPGLAGGSFDEC</sequence>
<comment type="caution">
    <text evidence="1">The sequence shown here is derived from an EMBL/GenBank/DDBJ whole genome shotgun (WGS) entry which is preliminary data.</text>
</comment>
<proteinExistence type="predicted"/>
<dbReference type="InterPro" id="IPR018790">
    <property type="entry name" value="DUF2358"/>
</dbReference>
<dbReference type="PANTHER" id="PTHR31094">
    <property type="entry name" value="RIKEN CDNA 2310061I04 GENE"/>
    <property type="match status" value="1"/>
</dbReference>
<keyword evidence="2" id="KW-1185">Reference proteome</keyword>
<name>A0A2P6TMI8_CHLSO</name>
<dbReference type="OrthoDB" id="44820at2759"/>
<organism evidence="1 2">
    <name type="scientific">Chlorella sorokiniana</name>
    <name type="common">Freshwater green alga</name>
    <dbReference type="NCBI Taxonomy" id="3076"/>
    <lineage>
        <taxon>Eukaryota</taxon>
        <taxon>Viridiplantae</taxon>
        <taxon>Chlorophyta</taxon>
        <taxon>core chlorophytes</taxon>
        <taxon>Trebouxiophyceae</taxon>
        <taxon>Chlorellales</taxon>
        <taxon>Chlorellaceae</taxon>
        <taxon>Chlorella clade</taxon>
        <taxon>Chlorella</taxon>
    </lineage>
</organism>
<dbReference type="Pfam" id="PF10184">
    <property type="entry name" value="DUF2358"/>
    <property type="match status" value="1"/>
</dbReference>
<dbReference type="EMBL" id="LHPG02000011">
    <property type="protein sequence ID" value="PRW45543.1"/>
    <property type="molecule type" value="Genomic_DNA"/>
</dbReference>
<dbReference type="Proteomes" id="UP000239899">
    <property type="component" value="Unassembled WGS sequence"/>
</dbReference>
<dbReference type="PANTHER" id="PTHR31094:SF2">
    <property type="entry name" value="RIKEN CDNA 2310061I04 GENE"/>
    <property type="match status" value="1"/>
</dbReference>
<accession>A0A2P6TMI8</accession>